<name>A0ABT1CA27_9HYPH</name>
<protein>
    <submittedName>
        <fullName evidence="10">tRNA glutamyl-Q(34) synthetase GluQRS</fullName>
        <ecNumber evidence="10">6.1.1.-</ecNumber>
    </submittedName>
</protein>
<dbReference type="InterPro" id="IPR001412">
    <property type="entry name" value="aa-tRNA-synth_I_CS"/>
</dbReference>
<dbReference type="Pfam" id="PF00749">
    <property type="entry name" value="tRNA-synt_1c"/>
    <property type="match status" value="1"/>
</dbReference>
<keyword evidence="1 7" id="KW-0436">Ligase</keyword>
<dbReference type="EC" id="6.1.1.-" evidence="10"/>
<dbReference type="GO" id="GO:0016874">
    <property type="term" value="F:ligase activity"/>
    <property type="evidence" value="ECO:0007669"/>
    <property type="project" value="UniProtKB-KW"/>
</dbReference>
<dbReference type="SUPFAM" id="SSF52374">
    <property type="entry name" value="Nucleotidylyl transferase"/>
    <property type="match status" value="1"/>
</dbReference>
<evidence type="ECO:0000256" key="6">
    <source>
        <dbReference type="ARBA" id="ARBA00023146"/>
    </source>
</evidence>
<evidence type="ECO:0000313" key="11">
    <source>
        <dbReference type="Proteomes" id="UP001205906"/>
    </source>
</evidence>
<evidence type="ECO:0000256" key="8">
    <source>
        <dbReference type="SAM" id="MobiDB-lite"/>
    </source>
</evidence>
<feature type="region of interest" description="Disordered" evidence="8">
    <location>
        <begin position="109"/>
        <end position="137"/>
    </location>
</feature>
<dbReference type="PROSITE" id="PS00178">
    <property type="entry name" value="AA_TRNA_LIGASE_I"/>
    <property type="match status" value="1"/>
</dbReference>
<feature type="compositionally biased region" description="Basic and acidic residues" evidence="8">
    <location>
        <begin position="109"/>
        <end position="120"/>
    </location>
</feature>
<evidence type="ECO:0000256" key="7">
    <source>
        <dbReference type="RuleBase" id="RU363037"/>
    </source>
</evidence>
<dbReference type="PANTHER" id="PTHR43311:SF1">
    <property type="entry name" value="GLUTAMYL-Q TRNA(ASP) SYNTHETASE"/>
    <property type="match status" value="1"/>
</dbReference>
<evidence type="ECO:0000313" key="10">
    <source>
        <dbReference type="EMBL" id="MCO6051684.1"/>
    </source>
</evidence>
<keyword evidence="2" id="KW-0479">Metal-binding</keyword>
<evidence type="ECO:0000256" key="4">
    <source>
        <dbReference type="ARBA" id="ARBA00022833"/>
    </source>
</evidence>
<dbReference type="NCBIfam" id="NF004315">
    <property type="entry name" value="PRK05710.1-4"/>
    <property type="match status" value="1"/>
</dbReference>
<comment type="caution">
    <text evidence="10">The sequence shown here is derived from an EMBL/GenBank/DDBJ whole genome shotgun (WGS) entry which is preliminary data.</text>
</comment>
<feature type="domain" description="Glutamyl/glutaminyl-tRNA synthetase class Ib catalytic" evidence="9">
    <location>
        <begin position="7"/>
        <end position="282"/>
    </location>
</feature>
<keyword evidence="11" id="KW-1185">Reference proteome</keyword>
<evidence type="ECO:0000256" key="3">
    <source>
        <dbReference type="ARBA" id="ARBA00022741"/>
    </source>
</evidence>
<dbReference type="InterPro" id="IPR014729">
    <property type="entry name" value="Rossmann-like_a/b/a_fold"/>
</dbReference>
<reference evidence="10 11" key="1">
    <citation type="submission" date="2022-06" db="EMBL/GenBank/DDBJ databases">
        <title>Mesorhizobium sp. strain RP14 Genome sequencing and assembly.</title>
        <authorList>
            <person name="Kim I."/>
        </authorList>
    </citation>
    <scope>NUCLEOTIDE SEQUENCE [LARGE SCALE GENOMIC DNA]</scope>
    <source>
        <strain evidence="11">RP14(2022)</strain>
    </source>
</reference>
<dbReference type="InterPro" id="IPR049940">
    <property type="entry name" value="GluQ/Sye"/>
</dbReference>
<dbReference type="RefSeq" id="WP_252821468.1">
    <property type="nucleotide sequence ID" value="NZ_JAMXQS010000008.1"/>
</dbReference>
<comment type="similarity">
    <text evidence="7">Belongs to the class-I aminoacyl-tRNA synthetase family.</text>
</comment>
<evidence type="ECO:0000259" key="9">
    <source>
        <dbReference type="Pfam" id="PF00749"/>
    </source>
</evidence>
<keyword evidence="4" id="KW-0862">Zinc</keyword>
<accession>A0ABT1CA27</accession>
<keyword evidence="6 7" id="KW-0030">Aminoacyl-tRNA synthetase</keyword>
<dbReference type="PRINTS" id="PR00987">
    <property type="entry name" value="TRNASYNTHGLU"/>
</dbReference>
<dbReference type="InterPro" id="IPR000924">
    <property type="entry name" value="Glu/Gln-tRNA-synth"/>
</dbReference>
<evidence type="ECO:0000256" key="1">
    <source>
        <dbReference type="ARBA" id="ARBA00022598"/>
    </source>
</evidence>
<feature type="compositionally biased region" description="Basic and acidic residues" evidence="8">
    <location>
        <begin position="127"/>
        <end position="137"/>
    </location>
</feature>
<keyword evidence="5 7" id="KW-0067">ATP-binding</keyword>
<gene>
    <name evidence="10" type="primary">gluQRS</name>
    <name evidence="10" type="ORF">NGM99_18015</name>
</gene>
<proteinExistence type="inferred from homology"/>
<keyword evidence="7" id="KW-0648">Protein biosynthesis</keyword>
<organism evidence="10 11">
    <name type="scientific">Mesorhizobium liriopis</name>
    <dbReference type="NCBI Taxonomy" id="2953882"/>
    <lineage>
        <taxon>Bacteria</taxon>
        <taxon>Pseudomonadati</taxon>
        <taxon>Pseudomonadota</taxon>
        <taxon>Alphaproteobacteria</taxon>
        <taxon>Hyphomicrobiales</taxon>
        <taxon>Phyllobacteriaceae</taxon>
        <taxon>Mesorhizobium</taxon>
    </lineage>
</organism>
<keyword evidence="3 7" id="KW-0547">Nucleotide-binding</keyword>
<dbReference type="PANTHER" id="PTHR43311">
    <property type="entry name" value="GLUTAMATE--TRNA LIGASE"/>
    <property type="match status" value="1"/>
</dbReference>
<dbReference type="Gene3D" id="3.40.50.620">
    <property type="entry name" value="HUPs"/>
    <property type="match status" value="1"/>
</dbReference>
<dbReference type="InterPro" id="IPR020058">
    <property type="entry name" value="Glu/Gln-tRNA-synth_Ib_cat-dom"/>
</dbReference>
<dbReference type="EMBL" id="JAMXQS010000008">
    <property type="protein sequence ID" value="MCO6051684.1"/>
    <property type="molecule type" value="Genomic_DNA"/>
</dbReference>
<evidence type="ECO:0000256" key="2">
    <source>
        <dbReference type="ARBA" id="ARBA00022723"/>
    </source>
</evidence>
<dbReference type="Proteomes" id="UP001205906">
    <property type="component" value="Unassembled WGS sequence"/>
</dbReference>
<sequence>MAAPVFRFAPSPNGRLHLGHALSAGLNARMAERVGGRFLLRVEDIDRERSKPELKALMLDDLHWLGLEWERPVRRQSEHMADYAGALERLKAMGLVYPAFMSRGEVKAHTDDAHWPRDPDGAPLYPSRDKDLSEGERARRIAEGQAHSWRLDMAEALKRAPPSLSWQEWMDAGLQTGRRVEAQPEAWGDVMIARSTVPTSYHLSVVLDDARQGVSHVVRGQDLYEATAVHRLLQALLDLPEPTYHHHRLILGSDGRKLAKSEGSAGIAVLRERGWTPEQVWREVSLA</sequence>
<evidence type="ECO:0000256" key="5">
    <source>
        <dbReference type="ARBA" id="ARBA00022840"/>
    </source>
</evidence>